<feature type="domain" description="HAMP" evidence="12">
    <location>
        <begin position="281"/>
        <end position="333"/>
    </location>
</feature>
<evidence type="ECO:0000259" key="12">
    <source>
        <dbReference type="PROSITE" id="PS50885"/>
    </source>
</evidence>
<dbReference type="SMART" id="SM00387">
    <property type="entry name" value="HATPase_c"/>
    <property type="match status" value="1"/>
</dbReference>
<evidence type="ECO:0000256" key="9">
    <source>
        <dbReference type="ARBA" id="ARBA00022840"/>
    </source>
</evidence>
<dbReference type="SUPFAM" id="SSF55874">
    <property type="entry name" value="ATPase domain of HSP90 chaperone/DNA topoisomerase II/histidine kinase"/>
    <property type="match status" value="1"/>
</dbReference>
<comment type="caution">
    <text evidence="13">The sequence shown here is derived from an EMBL/GenBank/DDBJ whole genome shotgun (WGS) entry which is preliminary data.</text>
</comment>
<dbReference type="Gene3D" id="1.10.287.130">
    <property type="match status" value="1"/>
</dbReference>
<dbReference type="SUPFAM" id="SSF47384">
    <property type="entry name" value="Homodimeric domain of signal transducing histidine kinase"/>
    <property type="match status" value="1"/>
</dbReference>
<comment type="subcellular location">
    <subcellularLocation>
        <location evidence="2">Cell membrane</location>
        <topology evidence="2">Multi-pass membrane protein</topology>
    </subcellularLocation>
</comment>
<organism evidence="13 14">
    <name type="scientific">Methylobacillus methanolivorans</name>
    <dbReference type="NCBI Taxonomy" id="1848927"/>
    <lineage>
        <taxon>Bacteria</taxon>
        <taxon>Pseudomonadati</taxon>
        <taxon>Pseudomonadota</taxon>
        <taxon>Betaproteobacteria</taxon>
        <taxon>Nitrosomonadales</taxon>
        <taxon>Methylophilaceae</taxon>
        <taxon>Methylobacillus</taxon>
    </lineage>
</organism>
<feature type="domain" description="Histidine kinase" evidence="11">
    <location>
        <begin position="350"/>
        <end position="556"/>
    </location>
</feature>
<evidence type="ECO:0000256" key="10">
    <source>
        <dbReference type="SAM" id="Phobius"/>
    </source>
</evidence>
<evidence type="ECO:0000256" key="1">
    <source>
        <dbReference type="ARBA" id="ARBA00000085"/>
    </source>
</evidence>
<evidence type="ECO:0000313" key="13">
    <source>
        <dbReference type="EMBL" id="MFJ5446760.1"/>
    </source>
</evidence>
<keyword evidence="4" id="KW-1003">Cell membrane</keyword>
<dbReference type="CDD" id="cd00075">
    <property type="entry name" value="HATPase"/>
    <property type="match status" value="1"/>
</dbReference>
<dbReference type="InterPro" id="IPR004358">
    <property type="entry name" value="Sig_transdc_His_kin-like_C"/>
</dbReference>
<dbReference type="InterPro" id="IPR050980">
    <property type="entry name" value="2C_sensor_his_kinase"/>
</dbReference>
<accession>A0ABW8GMT0</accession>
<evidence type="ECO:0000256" key="7">
    <source>
        <dbReference type="ARBA" id="ARBA00022741"/>
    </source>
</evidence>
<evidence type="ECO:0000256" key="2">
    <source>
        <dbReference type="ARBA" id="ARBA00004651"/>
    </source>
</evidence>
<dbReference type="PANTHER" id="PTHR44936:SF10">
    <property type="entry name" value="SENSOR PROTEIN RSTB"/>
    <property type="match status" value="1"/>
</dbReference>
<keyword evidence="7" id="KW-0547">Nucleotide-binding</keyword>
<evidence type="ECO:0000313" key="14">
    <source>
        <dbReference type="Proteomes" id="UP001617669"/>
    </source>
</evidence>
<dbReference type="InterPro" id="IPR003660">
    <property type="entry name" value="HAMP_dom"/>
</dbReference>
<dbReference type="InterPro" id="IPR036890">
    <property type="entry name" value="HATPase_C_sf"/>
</dbReference>
<dbReference type="InterPro" id="IPR005467">
    <property type="entry name" value="His_kinase_dom"/>
</dbReference>
<keyword evidence="6" id="KW-0808">Transferase</keyword>
<dbReference type="InterPro" id="IPR003661">
    <property type="entry name" value="HisK_dim/P_dom"/>
</dbReference>
<protein>
    <recommendedName>
        <fullName evidence="3">histidine kinase</fullName>
        <ecNumber evidence="3">2.7.13.3</ecNumber>
    </recommendedName>
</protein>
<dbReference type="EC" id="2.7.13.3" evidence="3"/>
<sequence length="557" mass="61695">MWRKALSIRHLLLFAFLLAVLLPAILITGLAFYEARSALKSAIQNGMQTQTTATALEIDRMMFERLQNVSSWSELDVMQDARISDIDKRLSSFLTELKDSYSDIYTELYVVNRQDMIIAASNPARLGTFAPRLKPWLHTLIQHKIIKLGQLEGHRLPIYTDINDDFNDDKLLGTIVVVFNWQQIEQILQSGISGRSAAALFAQDKLIAATDRWAKTQNNRRLVANATASGYEGYRGFNWQVSIAQNRSQALTPVRQMAYIFAGLLLITVLLATVIAIPVARAITRPVARLTEFATRFLRNPDASLPPAGGPEEIAEMSRAFAKMMEDLDHSKQSLTRAAKLAVAGEMAAAMSHEVRTPLGILRSSAQLLQRDASLAPESQEICGFIIKETERLNKLVNTLVDSAKPRHPELSASNITELVTMCAGMMRSQAAKKNIEIVLQPSSNIICECDDEQMTQVMLNLLLNAIQILPPNGKITIHLEESQTQVVIAVSDNGPGVTAEHREQIFDPFFSQRNGGIGLGLAIVRQIILAHHGSIHVEPNDHQGATFVIQLPRNGV</sequence>
<dbReference type="Proteomes" id="UP001617669">
    <property type="component" value="Unassembled WGS sequence"/>
</dbReference>
<keyword evidence="10" id="KW-0472">Membrane</keyword>
<dbReference type="Pfam" id="PF00512">
    <property type="entry name" value="HisKA"/>
    <property type="match status" value="1"/>
</dbReference>
<evidence type="ECO:0000259" key="11">
    <source>
        <dbReference type="PROSITE" id="PS50109"/>
    </source>
</evidence>
<proteinExistence type="predicted"/>
<comment type="catalytic activity">
    <reaction evidence="1">
        <text>ATP + protein L-histidine = ADP + protein N-phospho-L-histidine.</text>
        <dbReference type="EC" id="2.7.13.3"/>
    </reaction>
</comment>
<dbReference type="EMBL" id="JBIWXY010000002">
    <property type="protein sequence ID" value="MFJ5446760.1"/>
    <property type="molecule type" value="Genomic_DNA"/>
</dbReference>
<dbReference type="RefSeq" id="WP_400882679.1">
    <property type="nucleotide sequence ID" value="NZ_JBIWXY010000002.1"/>
</dbReference>
<keyword evidence="5" id="KW-0597">Phosphoprotein</keyword>
<keyword evidence="8" id="KW-0418">Kinase</keyword>
<keyword evidence="9 13" id="KW-0067">ATP-binding</keyword>
<evidence type="ECO:0000256" key="6">
    <source>
        <dbReference type="ARBA" id="ARBA00022679"/>
    </source>
</evidence>
<reference evidence="13 14" key="1">
    <citation type="submission" date="2024-11" db="EMBL/GenBank/DDBJ databases">
        <authorList>
            <person name="Kaparullina E.N."/>
            <person name="Delegan Y.A."/>
            <person name="Doronina N.V."/>
        </authorList>
    </citation>
    <scope>NUCLEOTIDE SEQUENCE [LARGE SCALE GENOMIC DNA]</scope>
    <source>
        <strain evidence="13 14">7sh_L</strain>
    </source>
</reference>
<dbReference type="InterPro" id="IPR036097">
    <property type="entry name" value="HisK_dim/P_sf"/>
</dbReference>
<keyword evidence="10" id="KW-0812">Transmembrane</keyword>
<dbReference type="PRINTS" id="PR00344">
    <property type="entry name" value="BCTRLSENSOR"/>
</dbReference>
<dbReference type="SMART" id="SM00388">
    <property type="entry name" value="HisKA"/>
    <property type="match status" value="1"/>
</dbReference>
<dbReference type="InterPro" id="IPR003594">
    <property type="entry name" value="HATPase_dom"/>
</dbReference>
<keyword evidence="10" id="KW-1133">Transmembrane helix</keyword>
<dbReference type="Gene3D" id="3.30.565.10">
    <property type="entry name" value="Histidine kinase-like ATPase, C-terminal domain"/>
    <property type="match status" value="1"/>
</dbReference>
<dbReference type="GO" id="GO:0005524">
    <property type="term" value="F:ATP binding"/>
    <property type="evidence" value="ECO:0007669"/>
    <property type="project" value="UniProtKB-KW"/>
</dbReference>
<keyword evidence="14" id="KW-1185">Reference proteome</keyword>
<evidence type="ECO:0000256" key="4">
    <source>
        <dbReference type="ARBA" id="ARBA00022475"/>
    </source>
</evidence>
<dbReference type="PROSITE" id="PS50109">
    <property type="entry name" value="HIS_KIN"/>
    <property type="match status" value="1"/>
</dbReference>
<dbReference type="SMART" id="SM00304">
    <property type="entry name" value="HAMP"/>
    <property type="match status" value="1"/>
</dbReference>
<dbReference type="Gene3D" id="6.10.340.10">
    <property type="match status" value="1"/>
</dbReference>
<name>A0ABW8GMT0_9PROT</name>
<evidence type="ECO:0000256" key="5">
    <source>
        <dbReference type="ARBA" id="ARBA00022553"/>
    </source>
</evidence>
<dbReference type="PANTHER" id="PTHR44936">
    <property type="entry name" value="SENSOR PROTEIN CREC"/>
    <property type="match status" value="1"/>
</dbReference>
<dbReference type="Pfam" id="PF02518">
    <property type="entry name" value="HATPase_c"/>
    <property type="match status" value="1"/>
</dbReference>
<dbReference type="PROSITE" id="PS50885">
    <property type="entry name" value="HAMP"/>
    <property type="match status" value="1"/>
</dbReference>
<dbReference type="CDD" id="cd00082">
    <property type="entry name" value="HisKA"/>
    <property type="match status" value="1"/>
</dbReference>
<evidence type="ECO:0000256" key="3">
    <source>
        <dbReference type="ARBA" id="ARBA00012438"/>
    </source>
</evidence>
<evidence type="ECO:0000256" key="8">
    <source>
        <dbReference type="ARBA" id="ARBA00022777"/>
    </source>
</evidence>
<feature type="transmembrane region" description="Helical" evidence="10">
    <location>
        <begin position="257"/>
        <end position="280"/>
    </location>
</feature>
<gene>
    <name evidence="13" type="ORF">ACIKP9_11020</name>
</gene>